<organism evidence="5 6">
    <name type="scientific">Paecilomyces lecythidis</name>
    <dbReference type="NCBI Taxonomy" id="3004212"/>
    <lineage>
        <taxon>Eukaryota</taxon>
        <taxon>Fungi</taxon>
        <taxon>Dikarya</taxon>
        <taxon>Ascomycota</taxon>
        <taxon>Pezizomycotina</taxon>
        <taxon>Eurotiomycetes</taxon>
        <taxon>Eurotiomycetidae</taxon>
        <taxon>Eurotiales</taxon>
        <taxon>Thermoascaceae</taxon>
        <taxon>Paecilomyces</taxon>
    </lineage>
</organism>
<evidence type="ECO:0000259" key="4">
    <source>
        <dbReference type="Pfam" id="PF01494"/>
    </source>
</evidence>
<dbReference type="InterPro" id="IPR002938">
    <property type="entry name" value="FAD-bd"/>
</dbReference>
<keyword evidence="6" id="KW-1185">Reference proteome</keyword>
<dbReference type="PRINTS" id="PR00420">
    <property type="entry name" value="RNGMNOXGNASE"/>
</dbReference>
<dbReference type="InterPro" id="IPR036188">
    <property type="entry name" value="FAD/NAD-bd_sf"/>
</dbReference>
<feature type="domain" description="FAD-binding" evidence="4">
    <location>
        <begin position="11"/>
        <end position="370"/>
    </location>
</feature>
<name>A0ABR3YFN3_9EURO</name>
<dbReference type="Proteomes" id="UP001583193">
    <property type="component" value="Unassembled WGS sequence"/>
</dbReference>
<evidence type="ECO:0000313" key="5">
    <source>
        <dbReference type="EMBL" id="KAL1886627.1"/>
    </source>
</evidence>
<dbReference type="SUPFAM" id="SSF54373">
    <property type="entry name" value="FAD-linked reductases, C-terminal domain"/>
    <property type="match status" value="1"/>
</dbReference>
<dbReference type="Pfam" id="PF01494">
    <property type="entry name" value="FAD_binding_3"/>
    <property type="match status" value="1"/>
</dbReference>
<reference evidence="5 6" key="1">
    <citation type="journal article" date="2024" name="IMA Fungus">
        <title>IMA Genome - F19 : A genome assembly and annotation guide to empower mycologists, including annotated draft genome sequences of Ceratocystis pirilliformis, Diaporthe australafricana, Fusarium ophioides, Paecilomyces lecythidis, and Sporothrix stenoceras.</title>
        <authorList>
            <person name="Aylward J."/>
            <person name="Wilson A.M."/>
            <person name="Visagie C.M."/>
            <person name="Spraker J."/>
            <person name="Barnes I."/>
            <person name="Buitendag C."/>
            <person name="Ceriani C."/>
            <person name="Del Mar Angel L."/>
            <person name="du Plessis D."/>
            <person name="Fuchs T."/>
            <person name="Gasser K."/>
            <person name="Kramer D."/>
            <person name="Li W."/>
            <person name="Munsamy K."/>
            <person name="Piso A."/>
            <person name="Price J.L."/>
            <person name="Sonnekus B."/>
            <person name="Thomas C."/>
            <person name="van der Nest A."/>
            <person name="van Dijk A."/>
            <person name="van Heerden A."/>
            <person name="van Vuuren N."/>
            <person name="Yilmaz N."/>
            <person name="Duong T.A."/>
            <person name="van der Merwe N.A."/>
            <person name="Wingfield M.J."/>
            <person name="Wingfield B.D."/>
        </authorList>
    </citation>
    <scope>NUCLEOTIDE SEQUENCE [LARGE SCALE GENOMIC DNA]</scope>
    <source>
        <strain evidence="5 6">CMW 18167</strain>
    </source>
</reference>
<evidence type="ECO:0000313" key="6">
    <source>
        <dbReference type="Proteomes" id="UP001583193"/>
    </source>
</evidence>
<evidence type="ECO:0000256" key="2">
    <source>
        <dbReference type="ARBA" id="ARBA00022827"/>
    </source>
</evidence>
<gene>
    <name evidence="5" type="ORF">Plec18167_000559</name>
</gene>
<proteinExistence type="predicted"/>
<dbReference type="InterPro" id="IPR051104">
    <property type="entry name" value="FAD_monoxygenase"/>
</dbReference>
<keyword evidence="3" id="KW-0560">Oxidoreductase</keyword>
<sequence length="431" mass="48506">MAVPSQTPFRIAIIGGGIGGLVAALSIHHHCQNENIQIDVYEQAPQYKEIGAGVGMGPNAAKLLDKIGLFDKAYQIAGKRGEVWVSFRRYDTGEEVVTVPVTETGKITQLPMHRAEFLDLLVREVEKRKAATLHTKKQCRKLDDHGDTMTVTFADGSSATANLVIGADGIHSNVRSHYLDDNARYGNMIVYRGLCPMSEVEDWWPLESYAAAWMAPGRHFLTYPISQNKTLNLIGFVTTKWEDVGDIKESWTLTADKSAIQKEFGEFEPTVRRLLRYMHENPLKWVLFDRQPSKRWVFSGGKVALLGDAAHSMLPHQGAGAGQAVEDGYILGRAIQDFFRSGSRDPKGLEDWLNLYQAVRLPRAEKVQQTSRQAGELYEMQAPELKSLSYEECLPIVKRLVENRMSWIWGEDLDQIYEKARENLSRPSAQL</sequence>
<protein>
    <recommendedName>
        <fullName evidence="4">FAD-binding domain-containing protein</fullName>
    </recommendedName>
</protein>
<accession>A0ABR3YFN3</accession>
<dbReference type="PANTHER" id="PTHR46720">
    <property type="entry name" value="HYDROXYLASE, PUTATIVE (AFU_ORTHOLOGUE AFUA_3G01460)-RELATED"/>
    <property type="match status" value="1"/>
</dbReference>
<dbReference type="SUPFAM" id="SSF51905">
    <property type="entry name" value="FAD/NAD(P)-binding domain"/>
    <property type="match status" value="1"/>
</dbReference>
<keyword evidence="2" id="KW-0274">FAD</keyword>
<dbReference type="PANTHER" id="PTHR46720:SF3">
    <property type="entry name" value="FAD-BINDING DOMAIN-CONTAINING PROTEIN-RELATED"/>
    <property type="match status" value="1"/>
</dbReference>
<dbReference type="EMBL" id="JAVDPF010000001">
    <property type="protein sequence ID" value="KAL1886627.1"/>
    <property type="molecule type" value="Genomic_DNA"/>
</dbReference>
<evidence type="ECO:0000256" key="1">
    <source>
        <dbReference type="ARBA" id="ARBA00022630"/>
    </source>
</evidence>
<evidence type="ECO:0000256" key="3">
    <source>
        <dbReference type="ARBA" id="ARBA00023002"/>
    </source>
</evidence>
<dbReference type="Gene3D" id="3.50.50.60">
    <property type="entry name" value="FAD/NAD(P)-binding domain"/>
    <property type="match status" value="1"/>
</dbReference>
<comment type="caution">
    <text evidence="5">The sequence shown here is derived from an EMBL/GenBank/DDBJ whole genome shotgun (WGS) entry which is preliminary data.</text>
</comment>
<keyword evidence="1" id="KW-0285">Flavoprotein</keyword>